<feature type="domain" description="Enoyl reductase (ER)" evidence="1">
    <location>
        <begin position="10"/>
        <end position="318"/>
    </location>
</feature>
<dbReference type="Gene3D" id="3.90.180.10">
    <property type="entry name" value="Medium-chain alcohol dehydrogenases, catalytic domain"/>
    <property type="match status" value="1"/>
</dbReference>
<dbReference type="OrthoDB" id="9787435at2"/>
<organism evidence="2 3">
    <name type="scientific">Edaphobacter aggregans</name>
    <dbReference type="NCBI Taxonomy" id="570835"/>
    <lineage>
        <taxon>Bacteria</taxon>
        <taxon>Pseudomonadati</taxon>
        <taxon>Acidobacteriota</taxon>
        <taxon>Terriglobia</taxon>
        <taxon>Terriglobales</taxon>
        <taxon>Acidobacteriaceae</taxon>
        <taxon>Edaphobacter</taxon>
    </lineage>
</organism>
<reference evidence="2 3" key="1">
    <citation type="submission" date="2018-12" db="EMBL/GenBank/DDBJ databases">
        <title>Sequencing of bacterial isolates from soil warming experiment in Harvard Forest, Massachusetts, USA.</title>
        <authorList>
            <person name="Deangelis K."/>
        </authorList>
    </citation>
    <scope>NUCLEOTIDE SEQUENCE [LARGE SCALE GENOMIC DNA]</scope>
    <source>
        <strain evidence="2 3">EB153</strain>
    </source>
</reference>
<gene>
    <name evidence="2" type="ORF">EDE15_2374</name>
</gene>
<sequence length="320" mass="33199">MNAAVVRSYGVPPSYTTFEEPVAGEGEVLVTVTASGLHPIVKGLASGTHYGSTGVLPFVPGVDGVGRLQDGRRVYFGISRPPFGSFAERTVTGAAMYIELPDGLADEAAAGLANPGMSSWAALTFRAKFVAGESVLILGATGSAGRLAVQIAKRMGARRVVAAGRNPEALEKAKELGADEVISLEQERDALVAAFRREIVGDGVDVVLDYLWGAPAEAVLAAIAQKGLSKSAPRIRFVQIGSSAGPTISLDGATLRSSGLELLGSGFGSASLAQLFAAIGEMFKEAATKPFVNEVKTVPLKDVEALWATKGEAVRLVFQP</sequence>
<dbReference type="InterPro" id="IPR020843">
    <property type="entry name" value="ER"/>
</dbReference>
<evidence type="ECO:0000259" key="1">
    <source>
        <dbReference type="SMART" id="SM00829"/>
    </source>
</evidence>
<proteinExistence type="predicted"/>
<dbReference type="InterPro" id="IPR036291">
    <property type="entry name" value="NAD(P)-bd_dom_sf"/>
</dbReference>
<dbReference type="PANTHER" id="PTHR43677:SF11">
    <property type="entry name" value="ZINC-CONTAINING ALCOHOL DEHYDROGENASE"/>
    <property type="match status" value="1"/>
</dbReference>
<evidence type="ECO:0000313" key="2">
    <source>
        <dbReference type="EMBL" id="RSL16848.1"/>
    </source>
</evidence>
<dbReference type="InterPro" id="IPR013149">
    <property type="entry name" value="ADH-like_C"/>
</dbReference>
<comment type="caution">
    <text evidence="2">The sequence shown here is derived from an EMBL/GenBank/DDBJ whole genome shotgun (WGS) entry which is preliminary data.</text>
</comment>
<dbReference type="RefSeq" id="WP_125485408.1">
    <property type="nucleotide sequence ID" value="NZ_RSDW01000001.1"/>
</dbReference>
<dbReference type="InterPro" id="IPR051397">
    <property type="entry name" value="Zn-ADH-like_protein"/>
</dbReference>
<dbReference type="EMBL" id="RSDW01000001">
    <property type="protein sequence ID" value="RSL16848.1"/>
    <property type="molecule type" value="Genomic_DNA"/>
</dbReference>
<protein>
    <submittedName>
        <fullName evidence="2">NADPH2:quinone reductase</fullName>
    </submittedName>
</protein>
<dbReference type="SUPFAM" id="SSF51735">
    <property type="entry name" value="NAD(P)-binding Rossmann-fold domains"/>
    <property type="match status" value="1"/>
</dbReference>
<dbReference type="AlphaFoldDB" id="A0A428MIW2"/>
<dbReference type="SMART" id="SM00829">
    <property type="entry name" value="PKS_ER"/>
    <property type="match status" value="1"/>
</dbReference>
<dbReference type="InterPro" id="IPR011032">
    <property type="entry name" value="GroES-like_sf"/>
</dbReference>
<keyword evidence="3" id="KW-1185">Reference proteome</keyword>
<dbReference type="Pfam" id="PF00107">
    <property type="entry name" value="ADH_zinc_N"/>
    <property type="match status" value="1"/>
</dbReference>
<evidence type="ECO:0000313" key="3">
    <source>
        <dbReference type="Proteomes" id="UP000269669"/>
    </source>
</evidence>
<accession>A0A428MIW2</accession>
<dbReference type="GO" id="GO:0016491">
    <property type="term" value="F:oxidoreductase activity"/>
    <property type="evidence" value="ECO:0007669"/>
    <property type="project" value="InterPro"/>
</dbReference>
<dbReference type="PANTHER" id="PTHR43677">
    <property type="entry name" value="SHORT-CHAIN DEHYDROGENASE/REDUCTASE"/>
    <property type="match status" value="1"/>
</dbReference>
<dbReference type="SUPFAM" id="SSF50129">
    <property type="entry name" value="GroES-like"/>
    <property type="match status" value="1"/>
</dbReference>
<name>A0A428MIW2_9BACT</name>
<dbReference type="Proteomes" id="UP000269669">
    <property type="component" value="Unassembled WGS sequence"/>
</dbReference>